<sequence>MDIGSKIIYFFFDLLLPLAVGYMCRRQTKFDDEFFQRMMTWGIMFVYPVLAFLGFWATRLDAELIWLPVLGVVLSVIPGALAFFRAKAKYASSLDQGSYVMSAMMSNTLTLGGVSAFIIYGETGFAYVQLITLLATLYLFLFCFPLAGWYAQGGRWGGAGISVASVIFSRNQLPALGLLVGAWLYYSGIPRPAWAGAVFDPLVHIGAWMQLIPVGYSVDFREMRQYWLSILDLNIIKFVITPVLSYAIGSLVLSDPVAVNTLLITASTPTAILSVVAVKLHRLNVHITMASFVLTTAVYLLVVYPLQFLWLSGRL</sequence>
<dbReference type="Gene3D" id="1.20.1530.20">
    <property type="match status" value="1"/>
</dbReference>
<protein>
    <submittedName>
        <fullName evidence="4">Transporter</fullName>
    </submittedName>
</protein>
<evidence type="ECO:0000313" key="5">
    <source>
        <dbReference type="Proteomes" id="UP001254848"/>
    </source>
</evidence>
<keyword evidence="5" id="KW-1185">Reference proteome</keyword>
<feature type="transmembrane region" description="Helical" evidence="3">
    <location>
        <begin position="126"/>
        <end position="151"/>
    </location>
</feature>
<accession>A0ABU3P210</accession>
<dbReference type="Proteomes" id="UP001254848">
    <property type="component" value="Unassembled WGS sequence"/>
</dbReference>
<dbReference type="EMBL" id="JAUOZS010000001">
    <property type="protein sequence ID" value="MDT8903072.1"/>
    <property type="molecule type" value="Genomic_DNA"/>
</dbReference>
<feature type="transmembrane region" description="Helical" evidence="3">
    <location>
        <begin position="290"/>
        <end position="310"/>
    </location>
</feature>
<feature type="transmembrane region" description="Helical" evidence="3">
    <location>
        <begin position="257"/>
        <end position="278"/>
    </location>
</feature>
<evidence type="ECO:0000313" key="4">
    <source>
        <dbReference type="EMBL" id="MDT8903072.1"/>
    </source>
</evidence>
<feature type="transmembrane region" description="Helical" evidence="3">
    <location>
        <begin position="6"/>
        <end position="25"/>
    </location>
</feature>
<name>A0ABU3P210_9FIRM</name>
<organism evidence="4 5">
    <name type="scientific">Anaeroselena agilis</name>
    <dbReference type="NCBI Taxonomy" id="3063788"/>
    <lineage>
        <taxon>Bacteria</taxon>
        <taxon>Bacillati</taxon>
        <taxon>Bacillota</taxon>
        <taxon>Negativicutes</taxon>
        <taxon>Acetonemataceae</taxon>
        <taxon>Anaeroselena</taxon>
    </lineage>
</organism>
<evidence type="ECO:0000256" key="3">
    <source>
        <dbReference type="SAM" id="Phobius"/>
    </source>
</evidence>
<reference evidence="4 5" key="1">
    <citation type="submission" date="2023-07" db="EMBL/GenBank/DDBJ databases">
        <title>The novel representative of Negativicutes class, Anaeroselena agilis gen. nov. sp. nov.</title>
        <authorList>
            <person name="Prokofeva M.I."/>
            <person name="Elcheninov A.G."/>
            <person name="Klyukina A."/>
            <person name="Kublanov I.V."/>
            <person name="Frolov E.N."/>
            <person name="Podosokorskaya O.A."/>
        </authorList>
    </citation>
    <scope>NUCLEOTIDE SEQUENCE [LARGE SCALE GENOMIC DNA]</scope>
    <source>
        <strain evidence="4 5">4137-cl</strain>
    </source>
</reference>
<keyword evidence="2" id="KW-0813">Transport</keyword>
<dbReference type="RefSeq" id="WP_413781534.1">
    <property type="nucleotide sequence ID" value="NZ_JAUOZS010000001.1"/>
</dbReference>
<evidence type="ECO:0000256" key="2">
    <source>
        <dbReference type="ARBA" id="ARBA00022448"/>
    </source>
</evidence>
<keyword evidence="3" id="KW-1133">Transmembrane helix</keyword>
<comment type="caution">
    <text evidence="4">The sequence shown here is derived from an EMBL/GenBank/DDBJ whole genome shotgun (WGS) entry which is preliminary data.</text>
</comment>
<proteinExistence type="predicted"/>
<gene>
    <name evidence="4" type="ORF">Q4T40_17700</name>
</gene>
<feature type="transmembrane region" description="Helical" evidence="3">
    <location>
        <begin position="64"/>
        <end position="86"/>
    </location>
</feature>
<dbReference type="PANTHER" id="PTHR36838">
    <property type="entry name" value="AUXIN EFFLUX CARRIER FAMILY PROTEIN"/>
    <property type="match status" value="1"/>
</dbReference>
<comment type="subcellular location">
    <subcellularLocation>
        <location evidence="1">Endomembrane system</location>
        <topology evidence="1">Multi-pass membrane protein</topology>
    </subcellularLocation>
</comment>
<keyword evidence="3" id="KW-0472">Membrane</keyword>
<feature type="transmembrane region" description="Helical" evidence="3">
    <location>
        <begin position="37"/>
        <end position="58"/>
    </location>
</feature>
<feature type="transmembrane region" description="Helical" evidence="3">
    <location>
        <begin position="163"/>
        <end position="186"/>
    </location>
</feature>
<evidence type="ECO:0000256" key="1">
    <source>
        <dbReference type="ARBA" id="ARBA00004127"/>
    </source>
</evidence>
<feature type="transmembrane region" description="Helical" evidence="3">
    <location>
        <begin position="98"/>
        <end position="120"/>
    </location>
</feature>
<keyword evidence="3" id="KW-0812">Transmembrane</keyword>
<dbReference type="PANTHER" id="PTHR36838:SF3">
    <property type="entry name" value="TRANSPORTER AUXIN EFFLUX CARRIER EC FAMILY"/>
    <property type="match status" value="1"/>
</dbReference>
<dbReference type="InterPro" id="IPR038770">
    <property type="entry name" value="Na+/solute_symporter_sf"/>
</dbReference>
<feature type="transmembrane region" description="Helical" evidence="3">
    <location>
        <begin position="226"/>
        <end position="251"/>
    </location>
</feature>